<protein>
    <submittedName>
        <fullName evidence="3">Uncharacterized protein</fullName>
    </submittedName>
</protein>
<comment type="caution">
    <text evidence="3">The sequence shown here is derived from an EMBL/GenBank/DDBJ whole genome shotgun (WGS) entry which is preliminary data.</text>
</comment>
<keyword evidence="2" id="KW-1133">Transmembrane helix</keyword>
<keyword evidence="2" id="KW-0812">Transmembrane</keyword>
<name>A0AAP0X6U2_LIQFO</name>
<evidence type="ECO:0000256" key="1">
    <source>
        <dbReference type="SAM" id="Coils"/>
    </source>
</evidence>
<keyword evidence="1" id="KW-0175">Coiled coil</keyword>
<gene>
    <name evidence="3" type="ORF">L1049_019827</name>
</gene>
<organism evidence="3 4">
    <name type="scientific">Liquidambar formosana</name>
    <name type="common">Formosan gum</name>
    <dbReference type="NCBI Taxonomy" id="63359"/>
    <lineage>
        <taxon>Eukaryota</taxon>
        <taxon>Viridiplantae</taxon>
        <taxon>Streptophyta</taxon>
        <taxon>Embryophyta</taxon>
        <taxon>Tracheophyta</taxon>
        <taxon>Spermatophyta</taxon>
        <taxon>Magnoliopsida</taxon>
        <taxon>eudicotyledons</taxon>
        <taxon>Gunneridae</taxon>
        <taxon>Pentapetalae</taxon>
        <taxon>Saxifragales</taxon>
        <taxon>Altingiaceae</taxon>
        <taxon>Liquidambar</taxon>
    </lineage>
</organism>
<reference evidence="3 4" key="1">
    <citation type="journal article" date="2024" name="Plant J.">
        <title>Genome sequences and population genomics reveal climatic adaptation and genomic divergence between two closely related sweetgum species.</title>
        <authorList>
            <person name="Xu W.Q."/>
            <person name="Ren C.Q."/>
            <person name="Zhang X.Y."/>
            <person name="Comes H.P."/>
            <person name="Liu X.H."/>
            <person name="Li Y.G."/>
            <person name="Kettle C.J."/>
            <person name="Jalonen R."/>
            <person name="Gaisberger H."/>
            <person name="Ma Y.Z."/>
            <person name="Qiu Y.X."/>
        </authorList>
    </citation>
    <scope>NUCLEOTIDE SEQUENCE [LARGE SCALE GENOMIC DNA]</scope>
    <source>
        <strain evidence="3">Hangzhou</strain>
    </source>
</reference>
<keyword evidence="4" id="KW-1185">Reference proteome</keyword>
<accession>A0AAP0X6U2</accession>
<sequence length="86" mass="9937">MKLVKDIEEMKSKLNELESKLSEAEVTISKLTVERRLAMQEREILQQELASLRRKGGVRKVRVGFPFLFVFMVALISVMLGYLIHS</sequence>
<proteinExistence type="predicted"/>
<keyword evidence="2" id="KW-0472">Membrane</keyword>
<evidence type="ECO:0000256" key="2">
    <source>
        <dbReference type="SAM" id="Phobius"/>
    </source>
</evidence>
<feature type="transmembrane region" description="Helical" evidence="2">
    <location>
        <begin position="63"/>
        <end position="84"/>
    </location>
</feature>
<dbReference type="Proteomes" id="UP001415857">
    <property type="component" value="Unassembled WGS sequence"/>
</dbReference>
<dbReference type="EMBL" id="JBBPBK010000001">
    <property type="protein sequence ID" value="KAK9291877.1"/>
    <property type="molecule type" value="Genomic_DNA"/>
</dbReference>
<dbReference type="AlphaFoldDB" id="A0AAP0X6U2"/>
<feature type="coiled-coil region" evidence="1">
    <location>
        <begin position="7"/>
        <end position="55"/>
    </location>
</feature>
<evidence type="ECO:0000313" key="3">
    <source>
        <dbReference type="EMBL" id="KAK9291877.1"/>
    </source>
</evidence>
<evidence type="ECO:0000313" key="4">
    <source>
        <dbReference type="Proteomes" id="UP001415857"/>
    </source>
</evidence>